<feature type="signal peptide" evidence="1">
    <location>
        <begin position="1"/>
        <end position="16"/>
    </location>
</feature>
<dbReference type="AlphaFoldDB" id="A0A6A5R379"/>
<protein>
    <recommendedName>
        <fullName evidence="4">Secreted protein</fullName>
    </recommendedName>
</protein>
<accession>A0A6A5R379</accession>
<sequence length="110" mass="12588">MCFCFFFLASTRHCYTVGYCILCMLRQRGQCRCADPALSLRSPHSNNRVFPHVVTRPLWYPHLRSQHHATVIQALFLANFASAVKVEQPIMSSIVGLRHQDLRGSRENLG</sequence>
<keyword evidence="3" id="KW-1185">Reference proteome</keyword>
<dbReference type="Proteomes" id="UP000800096">
    <property type="component" value="Unassembled WGS sequence"/>
</dbReference>
<evidence type="ECO:0000313" key="3">
    <source>
        <dbReference type="Proteomes" id="UP000800096"/>
    </source>
</evidence>
<organism evidence="2 3">
    <name type="scientific">Ampelomyces quisqualis</name>
    <name type="common">Powdery mildew agent</name>
    <dbReference type="NCBI Taxonomy" id="50730"/>
    <lineage>
        <taxon>Eukaryota</taxon>
        <taxon>Fungi</taxon>
        <taxon>Dikarya</taxon>
        <taxon>Ascomycota</taxon>
        <taxon>Pezizomycotina</taxon>
        <taxon>Dothideomycetes</taxon>
        <taxon>Pleosporomycetidae</taxon>
        <taxon>Pleosporales</taxon>
        <taxon>Pleosporineae</taxon>
        <taxon>Phaeosphaeriaceae</taxon>
        <taxon>Ampelomyces</taxon>
    </lineage>
</organism>
<evidence type="ECO:0000256" key="1">
    <source>
        <dbReference type="SAM" id="SignalP"/>
    </source>
</evidence>
<feature type="chain" id="PRO_5025341173" description="Secreted protein" evidence="1">
    <location>
        <begin position="17"/>
        <end position="110"/>
    </location>
</feature>
<gene>
    <name evidence="2" type="ORF">BDU57DRAFT_72127</name>
</gene>
<name>A0A6A5R379_AMPQU</name>
<evidence type="ECO:0000313" key="2">
    <source>
        <dbReference type="EMBL" id="KAF1922083.1"/>
    </source>
</evidence>
<reference evidence="2" key="1">
    <citation type="journal article" date="2020" name="Stud. Mycol.">
        <title>101 Dothideomycetes genomes: a test case for predicting lifestyles and emergence of pathogens.</title>
        <authorList>
            <person name="Haridas S."/>
            <person name="Albert R."/>
            <person name="Binder M."/>
            <person name="Bloem J."/>
            <person name="Labutti K."/>
            <person name="Salamov A."/>
            <person name="Andreopoulos B."/>
            <person name="Baker S."/>
            <person name="Barry K."/>
            <person name="Bills G."/>
            <person name="Bluhm B."/>
            <person name="Cannon C."/>
            <person name="Castanera R."/>
            <person name="Culley D."/>
            <person name="Daum C."/>
            <person name="Ezra D."/>
            <person name="Gonzalez J."/>
            <person name="Henrissat B."/>
            <person name="Kuo A."/>
            <person name="Liang C."/>
            <person name="Lipzen A."/>
            <person name="Lutzoni F."/>
            <person name="Magnuson J."/>
            <person name="Mondo S."/>
            <person name="Nolan M."/>
            <person name="Ohm R."/>
            <person name="Pangilinan J."/>
            <person name="Park H.-J."/>
            <person name="Ramirez L."/>
            <person name="Alfaro M."/>
            <person name="Sun H."/>
            <person name="Tritt A."/>
            <person name="Yoshinaga Y."/>
            <person name="Zwiers L.-H."/>
            <person name="Turgeon B."/>
            <person name="Goodwin S."/>
            <person name="Spatafora J."/>
            <person name="Crous P."/>
            <person name="Grigoriev I."/>
        </authorList>
    </citation>
    <scope>NUCLEOTIDE SEQUENCE</scope>
    <source>
        <strain evidence="2">HMLAC05119</strain>
    </source>
</reference>
<dbReference type="EMBL" id="ML979132">
    <property type="protein sequence ID" value="KAF1922083.1"/>
    <property type="molecule type" value="Genomic_DNA"/>
</dbReference>
<proteinExistence type="predicted"/>
<keyword evidence="1" id="KW-0732">Signal</keyword>
<evidence type="ECO:0008006" key="4">
    <source>
        <dbReference type="Google" id="ProtNLM"/>
    </source>
</evidence>